<dbReference type="EMBL" id="CAFBAA010000017">
    <property type="protein sequence ID" value="CAB4843113.1"/>
    <property type="molecule type" value="Genomic_DNA"/>
</dbReference>
<dbReference type="CDD" id="cd00063">
    <property type="entry name" value="FN3"/>
    <property type="match status" value="1"/>
</dbReference>
<name>A0A6J7BF43_9ZZZZ</name>
<dbReference type="InterPro" id="IPR024079">
    <property type="entry name" value="MetalloPept_cat_dom_sf"/>
</dbReference>
<organism evidence="4">
    <name type="scientific">freshwater metagenome</name>
    <dbReference type="NCBI Taxonomy" id="449393"/>
    <lineage>
        <taxon>unclassified sequences</taxon>
        <taxon>metagenomes</taxon>
        <taxon>ecological metagenomes</taxon>
    </lineage>
</organism>
<dbReference type="Gene3D" id="2.120.10.70">
    <property type="entry name" value="Fucose-specific lectin"/>
    <property type="match status" value="1"/>
</dbReference>
<evidence type="ECO:0000313" key="3">
    <source>
        <dbReference type="EMBL" id="CAB4682191.1"/>
    </source>
</evidence>
<dbReference type="InterPro" id="IPR036116">
    <property type="entry name" value="FN3_sf"/>
</dbReference>
<dbReference type="AlphaFoldDB" id="A0A6J7BF43"/>
<accession>A0A6J7BF43</accession>
<proteinExistence type="predicted"/>
<dbReference type="EMBL" id="CAFBRC010000023">
    <property type="protein sequence ID" value="CAB5073781.1"/>
    <property type="molecule type" value="Genomic_DNA"/>
</dbReference>
<dbReference type="Gene3D" id="3.40.390.10">
    <property type="entry name" value="Collagenase (Catalytic Domain)"/>
    <property type="match status" value="1"/>
</dbReference>
<feature type="domain" description="Fibronectin type-III" evidence="1">
    <location>
        <begin position="354"/>
        <end position="443"/>
    </location>
</feature>
<evidence type="ECO:0000313" key="5">
    <source>
        <dbReference type="EMBL" id="CAB5073781.1"/>
    </source>
</evidence>
<reference evidence="4" key="1">
    <citation type="submission" date="2020-05" db="EMBL/GenBank/DDBJ databases">
        <authorList>
            <person name="Chiriac C."/>
            <person name="Salcher M."/>
            <person name="Ghai R."/>
            <person name="Kavagutti S V."/>
        </authorList>
    </citation>
    <scope>NUCLEOTIDE SEQUENCE</scope>
</reference>
<dbReference type="Gene3D" id="2.60.40.10">
    <property type="entry name" value="Immunoglobulins"/>
    <property type="match status" value="1"/>
</dbReference>
<evidence type="ECO:0000313" key="4">
    <source>
        <dbReference type="EMBL" id="CAB4843113.1"/>
    </source>
</evidence>
<dbReference type="SUPFAM" id="SSF89372">
    <property type="entry name" value="Fucose-specific lectin"/>
    <property type="match status" value="1"/>
</dbReference>
<dbReference type="Pfam" id="PF00041">
    <property type="entry name" value="fn3"/>
    <property type="match status" value="1"/>
</dbReference>
<dbReference type="InterPro" id="IPR013783">
    <property type="entry name" value="Ig-like_fold"/>
</dbReference>
<sequence>MPLILPLPADTVTSMRRHRPRPTRVNRASGASLLALALLLSLLSTLPATPALALESHTKPALKWGYLYAGGLVNEFAPPLPREKRAVSKPTSINVKYTNFPEQAKVAFDAAVGIWADLFPSNVPITIDATWSNLGSSVLGSARPGNYHNGFTNAPDKDLYYPSALANAIAGKDLDPSSAEIVARFSSGTAWYFGTDGRPSFGRYDLVTVVLHELCHGLGFLSSDTYDPYSGIGTLDRPTAYDAFTRTIDDKRLSDLPSPSVELGRALTSTLYWGGASGITANGGSKPKIYAPTRYDDGSSISHLDENAFPSGDKNSLMSPQLDAGEVIHDVGPLAVAMLEDLRTKPPAGAVTALPSAPRNVTALVGDRSAMINFDPPIDARITQVSGYEITTMPGATLTKVESSPVAIPNLKVGTSYTFSIRAVNPLGTSVAAAAGPVTPQLSWKATTIDVGADPAFAAATIWRNQNVFIYNDKRTGYLKRATLVNKKWIIDTIDGNSVMGGATTHNLDGALSTCVTGPVKSQILHVFYSDMEDKDLRHAAFDGKKWSYDIVDGNGPTVQAVEDPIRVRTKSDVNVSNACVATASGLQVFYRDDSQGILLGALQSGKTWQYELVDGDRKTEGRTTGDVGFHLAATAVGKSVHLIYDSVITIDRDRKPTQGDVRHAVRASANPAEWKFDTLDAADARFPVAGYGVAIGAVGTKVYATWLAASTKGAVTPSADTLFYKELSASEASSVMTTGLGAPKLPLAIDGNSVAFGCQGRLCSAALTSGNGKLISGVDSTQSLGAIWTKVSTKIGLLVGSPLGLLWLAAAG</sequence>
<protein>
    <submittedName>
        <fullName evidence="4">Unannotated protein</fullName>
    </submittedName>
</protein>
<evidence type="ECO:0000313" key="2">
    <source>
        <dbReference type="EMBL" id="CAB4680124.1"/>
    </source>
</evidence>
<dbReference type="EMBL" id="CAEZXB010000021">
    <property type="protein sequence ID" value="CAB4680124.1"/>
    <property type="molecule type" value="Genomic_DNA"/>
</dbReference>
<dbReference type="SUPFAM" id="SSF49265">
    <property type="entry name" value="Fibronectin type III"/>
    <property type="match status" value="1"/>
</dbReference>
<dbReference type="GO" id="GO:0008237">
    <property type="term" value="F:metallopeptidase activity"/>
    <property type="evidence" value="ECO:0007669"/>
    <property type="project" value="InterPro"/>
</dbReference>
<evidence type="ECO:0000259" key="1">
    <source>
        <dbReference type="PROSITE" id="PS50853"/>
    </source>
</evidence>
<gene>
    <name evidence="2" type="ORF">UFOPK2342_01078</name>
    <name evidence="3" type="ORF">UFOPK2423_00016</name>
    <name evidence="4" type="ORF">UFOPK3266_00816</name>
    <name evidence="5" type="ORF">UFOPK4367_00489</name>
</gene>
<dbReference type="SMART" id="SM00060">
    <property type="entry name" value="FN3"/>
    <property type="match status" value="1"/>
</dbReference>
<dbReference type="InterPro" id="IPR003961">
    <property type="entry name" value="FN3_dom"/>
</dbReference>
<dbReference type="EMBL" id="CAEZXN010000001">
    <property type="protein sequence ID" value="CAB4682191.1"/>
    <property type="molecule type" value="Genomic_DNA"/>
</dbReference>
<dbReference type="PROSITE" id="PS50853">
    <property type="entry name" value="FN3"/>
    <property type="match status" value="1"/>
</dbReference>